<evidence type="ECO:0000313" key="10">
    <source>
        <dbReference type="Proteomes" id="UP000652761"/>
    </source>
</evidence>
<evidence type="ECO:0000256" key="6">
    <source>
        <dbReference type="ARBA" id="ARBA00060850"/>
    </source>
</evidence>
<dbReference type="GO" id="GO:0005634">
    <property type="term" value="C:nucleus"/>
    <property type="evidence" value="ECO:0007669"/>
    <property type="project" value="UniProtKB-SubCell"/>
</dbReference>
<protein>
    <recommendedName>
        <fullName evidence="8">WRKY domain-containing protein</fullName>
    </recommendedName>
</protein>
<dbReference type="SMART" id="SM00774">
    <property type="entry name" value="WRKY"/>
    <property type="match status" value="1"/>
</dbReference>
<comment type="similarity">
    <text evidence="6">Belongs to the WRKY group III family.</text>
</comment>
<keyword evidence="2" id="KW-0805">Transcription regulation</keyword>
<evidence type="ECO:0000259" key="8">
    <source>
        <dbReference type="PROSITE" id="PS50811"/>
    </source>
</evidence>
<keyword evidence="5" id="KW-0539">Nucleus</keyword>
<feature type="region of interest" description="Disordered" evidence="7">
    <location>
        <begin position="288"/>
        <end position="316"/>
    </location>
</feature>
<dbReference type="GO" id="GO:0010193">
    <property type="term" value="P:response to ozone"/>
    <property type="evidence" value="ECO:0007669"/>
    <property type="project" value="UniProtKB-ARBA"/>
</dbReference>
<evidence type="ECO:0000256" key="4">
    <source>
        <dbReference type="ARBA" id="ARBA00023163"/>
    </source>
</evidence>
<evidence type="ECO:0000256" key="2">
    <source>
        <dbReference type="ARBA" id="ARBA00023015"/>
    </source>
</evidence>
<dbReference type="Proteomes" id="UP000652761">
    <property type="component" value="Unassembled WGS sequence"/>
</dbReference>
<evidence type="ECO:0000256" key="7">
    <source>
        <dbReference type="SAM" id="MobiDB-lite"/>
    </source>
</evidence>
<dbReference type="GO" id="GO:0009751">
    <property type="term" value="P:response to salicylic acid"/>
    <property type="evidence" value="ECO:0007669"/>
    <property type="project" value="UniProtKB-ARBA"/>
</dbReference>
<keyword evidence="10" id="KW-1185">Reference proteome</keyword>
<evidence type="ECO:0000256" key="1">
    <source>
        <dbReference type="ARBA" id="ARBA00004123"/>
    </source>
</evidence>
<proteinExistence type="inferred from homology"/>
<dbReference type="InterPro" id="IPR044810">
    <property type="entry name" value="WRKY_plant"/>
</dbReference>
<dbReference type="GO" id="GO:0010150">
    <property type="term" value="P:leaf senescence"/>
    <property type="evidence" value="ECO:0007669"/>
    <property type="project" value="UniProtKB-ARBA"/>
</dbReference>
<dbReference type="Pfam" id="PF03106">
    <property type="entry name" value="WRKY"/>
    <property type="match status" value="1"/>
</dbReference>
<evidence type="ECO:0000256" key="5">
    <source>
        <dbReference type="ARBA" id="ARBA00023242"/>
    </source>
</evidence>
<comment type="caution">
    <text evidence="9">The sequence shown here is derived from an EMBL/GenBank/DDBJ whole genome shotgun (WGS) entry which is preliminary data.</text>
</comment>
<dbReference type="EMBL" id="NMUH01008492">
    <property type="protein sequence ID" value="MQM18865.1"/>
    <property type="molecule type" value="Genomic_DNA"/>
</dbReference>
<dbReference type="InterPro" id="IPR003657">
    <property type="entry name" value="WRKY_dom"/>
</dbReference>
<name>A0A843XIB1_COLES</name>
<dbReference type="GO" id="GO:0003700">
    <property type="term" value="F:DNA-binding transcription factor activity"/>
    <property type="evidence" value="ECO:0007669"/>
    <property type="project" value="InterPro"/>
</dbReference>
<dbReference type="GO" id="GO:0000976">
    <property type="term" value="F:transcription cis-regulatory region binding"/>
    <property type="evidence" value="ECO:0007669"/>
    <property type="project" value="TreeGrafter"/>
</dbReference>
<reference evidence="9" key="1">
    <citation type="submission" date="2017-07" db="EMBL/GenBank/DDBJ databases">
        <title>Taro Niue Genome Assembly and Annotation.</title>
        <authorList>
            <person name="Atibalentja N."/>
            <person name="Keating K."/>
            <person name="Fields C.J."/>
        </authorList>
    </citation>
    <scope>NUCLEOTIDE SEQUENCE</scope>
    <source>
        <strain evidence="9">Niue_2</strain>
        <tissue evidence="9">Leaf</tissue>
    </source>
</reference>
<organism evidence="9 10">
    <name type="scientific">Colocasia esculenta</name>
    <name type="common">Wild taro</name>
    <name type="synonym">Arum esculentum</name>
    <dbReference type="NCBI Taxonomy" id="4460"/>
    <lineage>
        <taxon>Eukaryota</taxon>
        <taxon>Viridiplantae</taxon>
        <taxon>Streptophyta</taxon>
        <taxon>Embryophyta</taxon>
        <taxon>Tracheophyta</taxon>
        <taxon>Spermatophyta</taxon>
        <taxon>Magnoliopsida</taxon>
        <taxon>Liliopsida</taxon>
        <taxon>Araceae</taxon>
        <taxon>Aroideae</taxon>
        <taxon>Colocasieae</taxon>
        <taxon>Colocasia</taxon>
    </lineage>
</organism>
<feature type="compositionally biased region" description="Basic and acidic residues" evidence="7">
    <location>
        <begin position="85"/>
        <end position="97"/>
    </location>
</feature>
<accession>A0A843XIB1</accession>
<dbReference type="Gene3D" id="2.20.25.80">
    <property type="entry name" value="WRKY domain"/>
    <property type="match status" value="1"/>
</dbReference>
<dbReference type="AlphaFoldDB" id="A0A843XIB1"/>
<dbReference type="PANTHER" id="PTHR32096">
    <property type="entry name" value="WRKY TRANSCRIPTION FACTOR 30-RELATED-RELATED"/>
    <property type="match status" value="1"/>
</dbReference>
<keyword evidence="4" id="KW-0804">Transcription</keyword>
<evidence type="ECO:0000256" key="3">
    <source>
        <dbReference type="ARBA" id="ARBA00023125"/>
    </source>
</evidence>
<keyword evidence="3" id="KW-0238">DNA-binding</keyword>
<dbReference type="FunFam" id="2.20.25.80:FF:000009">
    <property type="entry name" value="WRKY transcription factor 53"/>
    <property type="match status" value="1"/>
</dbReference>
<dbReference type="OrthoDB" id="1888929at2759"/>
<sequence>MEGGGGGSCRDLNRLISELTQGKELTRQLESHMEQLSSPTEQCKHLVQSLLSTWDKAISMARWSRESEGERLTRSLSGSPGSEGSEGRASKDQLESREMFKKRKTLLKITQRVRVDLASTGLEGSLDDGFSWRKYGQKDILGAKHPRSYYRCTHRHSQGCPALKLVQRSDDDPSVFDVTYRGRHTCVQGDNIAADTSTAAAVAADQQQQEVQEHPHPQGNAADESLLLDFRRGQLTVKTEGLSDASLFPFPSPSPSFSFPSTPVGWASPPAAALDSPFTGGFSPQFVSPRASSDPTGFPAPRGQLGGWQAPPAPGPDFADVFCTGATSSSSDLFMLDSLESDPNFPFHPSFGPNQFH</sequence>
<evidence type="ECO:0000313" key="9">
    <source>
        <dbReference type="EMBL" id="MQM18865.1"/>
    </source>
</evidence>
<dbReference type="PROSITE" id="PS50811">
    <property type="entry name" value="WRKY"/>
    <property type="match status" value="1"/>
</dbReference>
<dbReference type="PANTHER" id="PTHR32096:SF146">
    <property type="entry name" value="WRKY TRANSCRIPTION FACTOR 19-RELATED"/>
    <property type="match status" value="1"/>
</dbReference>
<dbReference type="SUPFAM" id="SSF118290">
    <property type="entry name" value="WRKY DNA-binding domain"/>
    <property type="match status" value="1"/>
</dbReference>
<feature type="region of interest" description="Disordered" evidence="7">
    <location>
        <begin position="68"/>
        <end position="97"/>
    </location>
</feature>
<gene>
    <name evidence="9" type="ORF">Taro_051863</name>
</gene>
<dbReference type="GO" id="GO:0042542">
    <property type="term" value="P:response to hydrogen peroxide"/>
    <property type="evidence" value="ECO:0007669"/>
    <property type="project" value="UniProtKB-ARBA"/>
</dbReference>
<feature type="domain" description="WRKY" evidence="8">
    <location>
        <begin position="121"/>
        <end position="184"/>
    </location>
</feature>
<comment type="subcellular location">
    <subcellularLocation>
        <location evidence="1">Nucleus</location>
    </subcellularLocation>
</comment>
<dbReference type="InterPro" id="IPR036576">
    <property type="entry name" value="WRKY_dom_sf"/>
</dbReference>